<dbReference type="PRINTS" id="PR00081">
    <property type="entry name" value="GDHRDH"/>
</dbReference>
<dbReference type="InterPro" id="IPR002347">
    <property type="entry name" value="SDR_fam"/>
</dbReference>
<proteinExistence type="inferred from homology"/>
<gene>
    <name evidence="4" type="ORF">SAMN05660835_00966</name>
</gene>
<dbReference type="GO" id="GO:0016491">
    <property type="term" value="F:oxidoreductase activity"/>
    <property type="evidence" value="ECO:0007669"/>
    <property type="project" value="UniProtKB-KW"/>
</dbReference>
<keyword evidence="5" id="KW-1185">Reference proteome</keyword>
<dbReference type="PRINTS" id="PR00080">
    <property type="entry name" value="SDRFAMILY"/>
</dbReference>
<evidence type="ECO:0000256" key="3">
    <source>
        <dbReference type="RuleBase" id="RU000363"/>
    </source>
</evidence>
<dbReference type="RefSeq" id="WP_092128577.1">
    <property type="nucleotide sequence ID" value="NZ_FMYU01000006.1"/>
</dbReference>
<dbReference type="Gene3D" id="3.40.50.720">
    <property type="entry name" value="NAD(P)-binding Rossmann-like Domain"/>
    <property type="match status" value="1"/>
</dbReference>
<keyword evidence="2" id="KW-0560">Oxidoreductase</keyword>
<dbReference type="Pfam" id="PF00106">
    <property type="entry name" value="adh_short"/>
    <property type="match status" value="1"/>
</dbReference>
<evidence type="ECO:0000313" key="5">
    <source>
        <dbReference type="Proteomes" id="UP000199411"/>
    </source>
</evidence>
<evidence type="ECO:0000313" key="4">
    <source>
        <dbReference type="EMBL" id="SDC53619.1"/>
    </source>
</evidence>
<sequence>MKALITGSTDGIGKKTAQLFATNGIEVIIHGRNPKKVEETKKTIGCDGIVADLACLKEIDNIVYIIEKQPIDILINNAGIYSKNYQLSCDGFELTFAVNYLSHFYLTLKLLEKKIYPKIILNISSMIHADYIEFDDLEKPSSYDPNEAYSVSKLCNILFSYYLAQRLKNIGILVNAAHPGVINTKMLINNWGPIGESVEKGAQNILKTLQTIQKNSYTGMYFVNAIPTKSKAISYNLHIQEKLWELSLKLCNINDIKVD</sequence>
<dbReference type="OrthoDB" id="109589at2"/>
<dbReference type="SUPFAM" id="SSF51735">
    <property type="entry name" value="NAD(P)-binding Rossmann-fold domains"/>
    <property type="match status" value="1"/>
</dbReference>
<name>A0A1G6MDN7_9BACT</name>
<dbReference type="PANTHER" id="PTHR24320">
    <property type="entry name" value="RETINOL DEHYDROGENASE"/>
    <property type="match status" value="1"/>
</dbReference>
<protein>
    <submittedName>
        <fullName evidence="4">NAD(P)-dependent dehydrogenase, short-chain alcohol dehydrogenase family</fullName>
    </submittedName>
</protein>
<accession>A0A1G6MDN7</accession>
<dbReference type="Proteomes" id="UP000199411">
    <property type="component" value="Unassembled WGS sequence"/>
</dbReference>
<evidence type="ECO:0000256" key="2">
    <source>
        <dbReference type="ARBA" id="ARBA00023002"/>
    </source>
</evidence>
<dbReference type="InterPro" id="IPR036291">
    <property type="entry name" value="NAD(P)-bd_dom_sf"/>
</dbReference>
<comment type="similarity">
    <text evidence="1 3">Belongs to the short-chain dehydrogenases/reductases (SDR) family.</text>
</comment>
<evidence type="ECO:0000256" key="1">
    <source>
        <dbReference type="ARBA" id="ARBA00006484"/>
    </source>
</evidence>
<reference evidence="5" key="1">
    <citation type="submission" date="2016-10" db="EMBL/GenBank/DDBJ databases">
        <authorList>
            <person name="Varghese N."/>
            <person name="Submissions S."/>
        </authorList>
    </citation>
    <scope>NUCLEOTIDE SEQUENCE [LARGE SCALE GENOMIC DNA]</scope>
    <source>
        <strain evidence="5">DSM 8415</strain>
    </source>
</reference>
<dbReference type="EMBL" id="FMYU01000006">
    <property type="protein sequence ID" value="SDC53619.1"/>
    <property type="molecule type" value="Genomic_DNA"/>
</dbReference>
<dbReference type="PANTHER" id="PTHR24320:SF148">
    <property type="entry name" value="NAD(P)-BINDING ROSSMANN-FOLD SUPERFAMILY PROTEIN"/>
    <property type="match status" value="1"/>
</dbReference>
<dbReference type="AlphaFoldDB" id="A0A1G6MDN7"/>
<organism evidence="4 5">
    <name type="scientific">Desulfurella multipotens</name>
    <dbReference type="NCBI Taxonomy" id="79269"/>
    <lineage>
        <taxon>Bacteria</taxon>
        <taxon>Pseudomonadati</taxon>
        <taxon>Campylobacterota</taxon>
        <taxon>Desulfurellia</taxon>
        <taxon>Desulfurellales</taxon>
        <taxon>Desulfurellaceae</taxon>
        <taxon>Desulfurella</taxon>
    </lineage>
</organism>